<dbReference type="InterPro" id="IPR045424">
    <property type="entry name" value="DUF6509"/>
</dbReference>
<comment type="caution">
    <text evidence="1">The sequence shown here is derived from an EMBL/GenBank/DDBJ whole genome shotgun (WGS) entry which is preliminary data.</text>
</comment>
<dbReference type="OrthoDB" id="2736409at2"/>
<dbReference type="RefSeq" id="WP_119545213.1">
    <property type="nucleotide sequence ID" value="NZ_QXIR01000002.1"/>
</dbReference>
<proteinExistence type="predicted"/>
<sequence length="100" mass="11675">MNITGYTVEKLEDPTGILTGERYEYLLEVEVPEDDELYTEGGLLVKAIYAVDENGSRIVQYYLMDRSAENYLDFELEEDEEELIRTYIADRHGENQPKED</sequence>
<reference evidence="1 2" key="1">
    <citation type="submission" date="2018-09" db="EMBL/GenBank/DDBJ databases">
        <title>Bacillus saliacetes sp. nov., isolated from Thai shrimp paste (Ka-pi).</title>
        <authorList>
            <person name="Daroonpunt R."/>
            <person name="Tanasupawat S."/>
            <person name="Yiamsombut S."/>
        </authorList>
    </citation>
    <scope>NUCLEOTIDE SEQUENCE [LARGE SCALE GENOMIC DNA]</scope>
    <source>
        <strain evidence="1 2">SKP7-4</strain>
    </source>
</reference>
<name>A0A3A1R5M6_9BACI</name>
<gene>
    <name evidence="1" type="ORF">D3H55_01880</name>
</gene>
<evidence type="ECO:0000313" key="2">
    <source>
        <dbReference type="Proteomes" id="UP000265801"/>
    </source>
</evidence>
<protein>
    <submittedName>
        <fullName evidence="1">Pullulanase</fullName>
    </submittedName>
</protein>
<accession>A0A3A1R5M6</accession>
<evidence type="ECO:0000313" key="1">
    <source>
        <dbReference type="EMBL" id="RIW38315.1"/>
    </source>
</evidence>
<dbReference type="AlphaFoldDB" id="A0A3A1R5M6"/>
<dbReference type="EMBL" id="QXIR01000002">
    <property type="protein sequence ID" value="RIW38315.1"/>
    <property type="molecule type" value="Genomic_DNA"/>
</dbReference>
<keyword evidence="2" id="KW-1185">Reference proteome</keyword>
<organism evidence="1 2">
    <name type="scientific">Bacillus salacetis</name>
    <dbReference type="NCBI Taxonomy" id="2315464"/>
    <lineage>
        <taxon>Bacteria</taxon>
        <taxon>Bacillati</taxon>
        <taxon>Bacillota</taxon>
        <taxon>Bacilli</taxon>
        <taxon>Bacillales</taxon>
        <taxon>Bacillaceae</taxon>
        <taxon>Bacillus</taxon>
    </lineage>
</organism>
<dbReference type="Pfam" id="PF20119">
    <property type="entry name" value="DUF6509"/>
    <property type="match status" value="1"/>
</dbReference>
<dbReference type="Proteomes" id="UP000265801">
    <property type="component" value="Unassembled WGS sequence"/>
</dbReference>